<reference evidence="2" key="7">
    <citation type="journal article" date="2005" name="Science">
        <title>The Transcriptional Landscape of the Mammalian Genome.</title>
        <authorList>
            <consortium name="The FANTOM Consortium"/>
            <consortium name="Riken Genome Exploration Research Group and Genome Science Group (Genome Network Project Core Group)"/>
        </authorList>
    </citation>
    <scope>NUCLEOTIDE SEQUENCE</scope>
    <source>
        <strain evidence="2">C57BL/6J</strain>
        <tissue evidence="2">Bone marrow</tissue>
    </source>
</reference>
<reference evidence="2" key="6">
    <citation type="submission" date="2004-03" db="EMBL/GenBank/DDBJ databases">
        <authorList>
            <person name="Arakawa T."/>
            <person name="Carninci P."/>
            <person name="Fukuda S."/>
            <person name="Hashizume W."/>
            <person name="Hayashida K."/>
            <person name="Hori F."/>
            <person name="Iida J."/>
            <person name="Imamura K."/>
            <person name="Imotani K."/>
            <person name="Itoh M."/>
            <person name="Kanagawa S."/>
            <person name="Kawai J."/>
            <person name="Kojima M."/>
            <person name="Konno H."/>
            <person name="Murata M."/>
            <person name="Nakamura M."/>
            <person name="Ninomiya N."/>
            <person name="Nishiyori H."/>
            <person name="Nomura K."/>
            <person name="Ohno M."/>
            <person name="Sakazume N."/>
            <person name="Sano H."/>
            <person name="Sasaki D."/>
            <person name="Shibata K."/>
            <person name="Shiraki T."/>
            <person name="Tagami M."/>
            <person name="Tagami Y."/>
            <person name="Waki K."/>
            <person name="Watahiki A."/>
            <person name="Muramatsu M."/>
            <person name="Hayashizaki Y."/>
        </authorList>
    </citation>
    <scope>NUCLEOTIDE SEQUENCE</scope>
    <source>
        <strain evidence="2">C57BL/6J</strain>
        <tissue evidence="2">Bone marrow</tissue>
    </source>
</reference>
<reference evidence="2" key="4">
    <citation type="journal article" date="2001" name="Nature">
        <title>Functional annotation of a full-length mouse cDNA collection.</title>
        <authorList>
            <consortium name="The RIKEN Genome Exploration Research Group Phase II Team and the FANTOM Consortium"/>
        </authorList>
    </citation>
    <scope>NUCLEOTIDE SEQUENCE</scope>
    <source>
        <strain evidence="2">C57BL/6J</strain>
        <tissue evidence="2">Bone marrow</tissue>
    </source>
</reference>
<evidence type="ECO:0000313" key="3">
    <source>
        <dbReference type="MGI" id="MGI:2447166"/>
    </source>
</evidence>
<reference evidence="2" key="5">
    <citation type="journal article" date="2002" name="Nature">
        <title>Analysis of the mouse transcriptome based on functional annotation of 60,770 full-length cDNAs.</title>
        <authorList>
            <consortium name="The FANTOM Consortium and the RIKEN Genome Exploration Research Group Phase I and II Team"/>
        </authorList>
    </citation>
    <scope>NUCLEOTIDE SEQUENCE</scope>
    <source>
        <strain evidence="2">C57BL/6J</strain>
        <tissue evidence="2">Bone marrow</tissue>
    </source>
</reference>
<feature type="non-terminal residue" evidence="2">
    <location>
        <position position="1"/>
    </location>
</feature>
<name>Q3U9H9_MOUSE</name>
<dbReference type="EMBL" id="AK151785">
    <property type="protein sequence ID" value="BAE30687.1"/>
    <property type="molecule type" value="mRNA"/>
</dbReference>
<reference evidence="2" key="1">
    <citation type="journal article" date="1999" name="Methods Enzymol.">
        <title>High-efficiency full-length cDNA cloning.</title>
        <authorList>
            <person name="Carninci P."/>
            <person name="Hayashizaki Y."/>
        </authorList>
    </citation>
    <scope>NUCLEOTIDE SEQUENCE</scope>
    <source>
        <strain evidence="2">C57BL/6J</strain>
        <tissue evidence="2">Bone marrow</tissue>
    </source>
</reference>
<dbReference type="MGI" id="MGI:2447166">
    <property type="gene designation" value="Cmtm7"/>
</dbReference>
<proteinExistence type="evidence at transcript level"/>
<accession>Q3U9H9</accession>
<reference evidence="2" key="8">
    <citation type="journal article" date="2005" name="Science">
        <title>Antisense Transcription in the Mammalian Transcriptome.</title>
        <authorList>
            <consortium name="RIKEN Genome Exploration Research Group and Genome Science Group (Genome Network Project Core Group) and the FANTOM Consortium"/>
        </authorList>
    </citation>
    <scope>NUCLEOTIDE SEQUENCE</scope>
    <source>
        <strain evidence="2">C57BL/6J</strain>
        <tissue evidence="2">Bone marrow</tissue>
    </source>
</reference>
<dbReference type="AGR" id="MGI:2447166"/>
<reference evidence="2" key="3">
    <citation type="journal article" date="2000" name="Genome Res.">
        <title>RIKEN integrated sequence analysis (RISA) system--384-format sequencing pipeline with 384 multicapillary sequencer.</title>
        <authorList>
            <person name="Shibata K."/>
            <person name="Itoh M."/>
            <person name="Aizawa K."/>
            <person name="Nagaoka S."/>
            <person name="Sasaki N."/>
            <person name="Carninci P."/>
            <person name="Konno H."/>
            <person name="Akiyama J."/>
            <person name="Nishi K."/>
            <person name="Kitsunai T."/>
            <person name="Tashiro H."/>
            <person name="Itoh M."/>
            <person name="Sumi N."/>
            <person name="Ishii Y."/>
            <person name="Nakamura S."/>
            <person name="Hazama M."/>
            <person name="Nishine T."/>
            <person name="Harada A."/>
            <person name="Yamamoto R."/>
            <person name="Matsumoto H."/>
            <person name="Sakaguchi S."/>
            <person name="Ikegami T."/>
            <person name="Kashiwagi K."/>
            <person name="Fujiwake S."/>
            <person name="Inoue K."/>
            <person name="Togawa Y."/>
            <person name="Izawa M."/>
            <person name="Ohara E."/>
            <person name="Watahiki M."/>
            <person name="Yoneda Y."/>
            <person name="Ishikawa T."/>
            <person name="Ozawa K."/>
            <person name="Tanaka T."/>
            <person name="Matsuura S."/>
            <person name="Kawai J."/>
            <person name="Okazaki Y."/>
            <person name="Muramatsu M."/>
            <person name="Inoue Y."/>
            <person name="Kira A."/>
            <person name="Hayashizaki Y."/>
        </authorList>
    </citation>
    <scope>NUCLEOTIDE SEQUENCE</scope>
    <source>
        <strain evidence="2">C57BL/6J</strain>
        <tissue evidence="2">Bone marrow</tissue>
    </source>
</reference>
<gene>
    <name evidence="3" type="primary">Cmtm7</name>
    <name evidence="3" type="synonym">Cklfsf7</name>
</gene>
<organism evidence="2">
    <name type="scientific">Mus musculus</name>
    <name type="common">Mouse</name>
    <dbReference type="NCBI Taxonomy" id="10090"/>
    <lineage>
        <taxon>Eukaryota</taxon>
        <taxon>Metazoa</taxon>
        <taxon>Chordata</taxon>
        <taxon>Craniata</taxon>
        <taxon>Vertebrata</taxon>
        <taxon>Euteleostomi</taxon>
        <taxon>Mammalia</taxon>
        <taxon>Eutheria</taxon>
        <taxon>Euarchontoglires</taxon>
        <taxon>Glires</taxon>
        <taxon>Rodentia</taxon>
        <taxon>Myomorpha</taxon>
        <taxon>Muroidea</taxon>
        <taxon>Muridae</taxon>
        <taxon>Murinae</taxon>
        <taxon>Mus</taxon>
        <taxon>Mus</taxon>
    </lineage>
</organism>
<reference evidence="2" key="2">
    <citation type="journal article" date="2000" name="Genome Res.">
        <title>Normalization and subtraction of cap-trapper-selected cDNAs to prepare full-length cDNA libraries for rapid discovery of new genes.</title>
        <authorList>
            <person name="Carninci P."/>
            <person name="Shibata Y."/>
            <person name="Hayatsu N."/>
            <person name="Sugahara Y."/>
            <person name="Shibata K."/>
            <person name="Itoh M."/>
            <person name="Konno H."/>
            <person name="Okazaki Y."/>
            <person name="Muramatsu M."/>
            <person name="Hayashizaki Y."/>
        </authorList>
    </citation>
    <scope>NUCLEOTIDE SEQUENCE</scope>
    <source>
        <strain evidence="2">C57BL/6J</strain>
        <tissue evidence="2">Bone marrow</tissue>
    </source>
</reference>
<sequence length="277" mass="30472">WIGARPDHVQQRRRAGARPALGGTAGPGVPAHPRRPVQSGADGHPADCLHLCTKLRSDRLWCPQLLRSRHHVRPDNDPHLLPGAPLPLLPCAHLHQLAPVGTAALFNRHAASPHRLHSDSLQELQPEWPGSRSDLWVPGQLPLPSELVAVLQDHLYNPVFRCICLMRPQPLEDPRHGCGLFRRQGLCLPCFARILGSWASTASFHSLLQRTSLRSGLLAPLRTETTQRPKTLIYLACQSGLEASLSEEPEETLCGHPVSCPYLCLCHCGWGWGWGGA</sequence>
<dbReference type="AlphaFoldDB" id="Q3U9H9"/>
<protein>
    <submittedName>
        <fullName evidence="2">Uncharacterized protein</fullName>
    </submittedName>
</protein>
<feature type="region of interest" description="Disordered" evidence="1">
    <location>
        <begin position="1"/>
        <end position="42"/>
    </location>
</feature>
<evidence type="ECO:0000313" key="2">
    <source>
        <dbReference type="EMBL" id="BAE30687.1"/>
    </source>
</evidence>
<evidence type="ECO:0000256" key="1">
    <source>
        <dbReference type="SAM" id="MobiDB-lite"/>
    </source>
</evidence>
<feature type="compositionally biased region" description="Basic and acidic residues" evidence="1">
    <location>
        <begin position="1"/>
        <end position="10"/>
    </location>
</feature>